<dbReference type="SUPFAM" id="SSF88659">
    <property type="entry name" value="Sigma3 and sigma4 domains of RNA polymerase sigma factors"/>
    <property type="match status" value="1"/>
</dbReference>
<dbReference type="PANTHER" id="PTHR43133">
    <property type="entry name" value="RNA POLYMERASE ECF-TYPE SIGMA FACTO"/>
    <property type="match status" value="1"/>
</dbReference>
<dbReference type="Gene3D" id="1.10.10.10">
    <property type="entry name" value="Winged helix-like DNA-binding domain superfamily/Winged helix DNA-binding domain"/>
    <property type="match status" value="1"/>
</dbReference>
<dbReference type="InterPro" id="IPR014284">
    <property type="entry name" value="RNA_pol_sigma-70_dom"/>
</dbReference>
<dbReference type="InterPro" id="IPR039425">
    <property type="entry name" value="RNA_pol_sigma-70-like"/>
</dbReference>
<dbReference type="InterPro" id="IPR013325">
    <property type="entry name" value="RNA_pol_sigma_r2"/>
</dbReference>
<dbReference type="RefSeq" id="WP_303301016.1">
    <property type="nucleotide sequence ID" value="NZ_BAABDA010000051.1"/>
</dbReference>
<dbReference type="Gene3D" id="1.10.1740.10">
    <property type="match status" value="1"/>
</dbReference>
<accession>A0ABT8WLP7</accession>
<reference evidence="7" key="1">
    <citation type="submission" date="2023-07" db="EMBL/GenBank/DDBJ databases">
        <title>Two novel species in the genus Flavivirga.</title>
        <authorList>
            <person name="Kwon K."/>
        </authorList>
    </citation>
    <scope>NUCLEOTIDE SEQUENCE</scope>
    <source>
        <strain evidence="7">KACC 14158</strain>
    </source>
</reference>
<comment type="caution">
    <text evidence="7">The sequence shown here is derived from an EMBL/GenBank/DDBJ whole genome shotgun (WGS) entry which is preliminary data.</text>
</comment>
<keyword evidence="3" id="KW-0731">Sigma factor</keyword>
<dbReference type="Proteomes" id="UP001176806">
    <property type="component" value="Unassembled WGS sequence"/>
</dbReference>
<keyword evidence="8" id="KW-1185">Reference proteome</keyword>
<name>A0ABT8WLP7_9FLAO</name>
<dbReference type="SUPFAM" id="SSF88946">
    <property type="entry name" value="Sigma2 domain of RNA polymerase sigma factors"/>
    <property type="match status" value="1"/>
</dbReference>
<keyword evidence="4" id="KW-0804">Transcription</keyword>
<dbReference type="Pfam" id="PF08281">
    <property type="entry name" value="Sigma70_r4_2"/>
    <property type="match status" value="1"/>
</dbReference>
<evidence type="ECO:0000256" key="4">
    <source>
        <dbReference type="ARBA" id="ARBA00023163"/>
    </source>
</evidence>
<dbReference type="NCBIfam" id="TIGR02985">
    <property type="entry name" value="Sig70_bacteroi1"/>
    <property type="match status" value="1"/>
</dbReference>
<dbReference type="Pfam" id="PF04542">
    <property type="entry name" value="Sigma70_r2"/>
    <property type="match status" value="1"/>
</dbReference>
<comment type="similarity">
    <text evidence="1">Belongs to the sigma-70 factor family. ECF subfamily.</text>
</comment>
<organism evidence="7 8">
    <name type="scientific">Flavivirga jejuensis</name>
    <dbReference type="NCBI Taxonomy" id="870487"/>
    <lineage>
        <taxon>Bacteria</taxon>
        <taxon>Pseudomonadati</taxon>
        <taxon>Bacteroidota</taxon>
        <taxon>Flavobacteriia</taxon>
        <taxon>Flavobacteriales</taxon>
        <taxon>Flavobacteriaceae</taxon>
        <taxon>Flavivirga</taxon>
    </lineage>
</organism>
<evidence type="ECO:0000256" key="2">
    <source>
        <dbReference type="ARBA" id="ARBA00023015"/>
    </source>
</evidence>
<sequence>MSGDRKDFTHREYKSYFESLYPQLCVFAYKYLNDLDTSKDVVQDVFIKVWESKTVFKNETHATGFFYKAVKNKCLNYLKSKTYRVTECYELAKLEAYDTEEFYMSEAVVLETTVVIENAINGLPEKAAQVIRLSIKDFTNNEIAEQLSISINTVKDHKKVAYHKLRKLLDFLKTR</sequence>
<gene>
    <name evidence="7" type="ORF">Q4Q40_06710</name>
</gene>
<evidence type="ECO:0000256" key="1">
    <source>
        <dbReference type="ARBA" id="ARBA00010641"/>
    </source>
</evidence>
<dbReference type="EMBL" id="JAUOEL010000002">
    <property type="protein sequence ID" value="MDO5973872.1"/>
    <property type="molecule type" value="Genomic_DNA"/>
</dbReference>
<dbReference type="InterPro" id="IPR013324">
    <property type="entry name" value="RNA_pol_sigma_r3/r4-like"/>
</dbReference>
<dbReference type="InterPro" id="IPR013249">
    <property type="entry name" value="RNA_pol_sigma70_r4_t2"/>
</dbReference>
<evidence type="ECO:0000313" key="7">
    <source>
        <dbReference type="EMBL" id="MDO5973872.1"/>
    </source>
</evidence>
<protein>
    <submittedName>
        <fullName evidence="7">RNA polymerase sigma-70 factor</fullName>
    </submittedName>
</protein>
<evidence type="ECO:0000259" key="6">
    <source>
        <dbReference type="Pfam" id="PF08281"/>
    </source>
</evidence>
<dbReference type="NCBIfam" id="TIGR02937">
    <property type="entry name" value="sigma70-ECF"/>
    <property type="match status" value="1"/>
</dbReference>
<proteinExistence type="inferred from homology"/>
<feature type="domain" description="RNA polymerase sigma-70 region 2" evidence="5">
    <location>
        <begin position="17"/>
        <end position="81"/>
    </location>
</feature>
<dbReference type="InterPro" id="IPR007627">
    <property type="entry name" value="RNA_pol_sigma70_r2"/>
</dbReference>
<dbReference type="PANTHER" id="PTHR43133:SF46">
    <property type="entry name" value="RNA POLYMERASE SIGMA-70 FACTOR ECF SUBFAMILY"/>
    <property type="match status" value="1"/>
</dbReference>
<keyword evidence="2" id="KW-0805">Transcription regulation</keyword>
<feature type="domain" description="RNA polymerase sigma factor 70 region 4 type 2" evidence="6">
    <location>
        <begin position="116"/>
        <end position="157"/>
    </location>
</feature>
<evidence type="ECO:0000259" key="5">
    <source>
        <dbReference type="Pfam" id="PF04542"/>
    </source>
</evidence>
<evidence type="ECO:0000313" key="8">
    <source>
        <dbReference type="Proteomes" id="UP001176806"/>
    </source>
</evidence>
<dbReference type="InterPro" id="IPR036388">
    <property type="entry name" value="WH-like_DNA-bd_sf"/>
</dbReference>
<dbReference type="InterPro" id="IPR014327">
    <property type="entry name" value="RNA_pol_sigma70_bacteroid"/>
</dbReference>
<evidence type="ECO:0000256" key="3">
    <source>
        <dbReference type="ARBA" id="ARBA00023082"/>
    </source>
</evidence>